<evidence type="ECO:0000313" key="1">
    <source>
        <dbReference type="EMBL" id="GBP29252.1"/>
    </source>
</evidence>
<gene>
    <name evidence="1" type="ORF">EVAR_20615_1</name>
</gene>
<reference evidence="1 2" key="1">
    <citation type="journal article" date="2019" name="Commun. Biol.">
        <title>The bagworm genome reveals a unique fibroin gene that provides high tensile strength.</title>
        <authorList>
            <person name="Kono N."/>
            <person name="Nakamura H."/>
            <person name="Ohtoshi R."/>
            <person name="Tomita M."/>
            <person name="Numata K."/>
            <person name="Arakawa K."/>
        </authorList>
    </citation>
    <scope>NUCLEOTIDE SEQUENCE [LARGE SCALE GENOMIC DNA]</scope>
</reference>
<dbReference type="Proteomes" id="UP000299102">
    <property type="component" value="Unassembled WGS sequence"/>
</dbReference>
<dbReference type="EMBL" id="BGZK01000217">
    <property type="protein sequence ID" value="GBP29252.1"/>
    <property type="molecule type" value="Genomic_DNA"/>
</dbReference>
<name>A0A4C1UTD0_EUMVA</name>
<organism evidence="1 2">
    <name type="scientific">Eumeta variegata</name>
    <name type="common">Bagworm moth</name>
    <name type="synonym">Eumeta japonica</name>
    <dbReference type="NCBI Taxonomy" id="151549"/>
    <lineage>
        <taxon>Eukaryota</taxon>
        <taxon>Metazoa</taxon>
        <taxon>Ecdysozoa</taxon>
        <taxon>Arthropoda</taxon>
        <taxon>Hexapoda</taxon>
        <taxon>Insecta</taxon>
        <taxon>Pterygota</taxon>
        <taxon>Neoptera</taxon>
        <taxon>Endopterygota</taxon>
        <taxon>Lepidoptera</taxon>
        <taxon>Glossata</taxon>
        <taxon>Ditrysia</taxon>
        <taxon>Tineoidea</taxon>
        <taxon>Psychidae</taxon>
        <taxon>Oiketicinae</taxon>
        <taxon>Eumeta</taxon>
    </lineage>
</organism>
<keyword evidence="2" id="KW-1185">Reference proteome</keyword>
<sequence>MERLSSRHSIGSLKLFRVPYQKGAYGTPSPSLRCPRRSVSRLYLMNRDRIMKVHLPFIGRKIKTVGRRVARAGGGRRAPLAKEAKDT</sequence>
<accession>A0A4C1UTD0</accession>
<proteinExistence type="predicted"/>
<comment type="caution">
    <text evidence="1">The sequence shown here is derived from an EMBL/GenBank/DDBJ whole genome shotgun (WGS) entry which is preliminary data.</text>
</comment>
<evidence type="ECO:0000313" key="2">
    <source>
        <dbReference type="Proteomes" id="UP000299102"/>
    </source>
</evidence>
<dbReference type="AlphaFoldDB" id="A0A4C1UTD0"/>
<protein>
    <submittedName>
        <fullName evidence="1">Uncharacterized protein</fullName>
    </submittedName>
</protein>